<dbReference type="Proteomes" id="UP001597131">
    <property type="component" value="Unassembled WGS sequence"/>
</dbReference>
<keyword evidence="3" id="KW-1185">Reference proteome</keyword>
<sequence length="50" mass="5835">MQNRDNNCESTEEYIIQKSRKNGFGTFYVLVILIILATIIAVTGVFFNYW</sequence>
<accession>A0ABW3NT05</accession>
<name>A0ABW3NT05_9FLAO</name>
<proteinExistence type="predicted"/>
<organism evidence="2 3">
    <name type="scientific">Salegentibacter chungangensis</name>
    <dbReference type="NCBI Taxonomy" id="1335724"/>
    <lineage>
        <taxon>Bacteria</taxon>
        <taxon>Pseudomonadati</taxon>
        <taxon>Bacteroidota</taxon>
        <taxon>Flavobacteriia</taxon>
        <taxon>Flavobacteriales</taxon>
        <taxon>Flavobacteriaceae</taxon>
        <taxon>Salegentibacter</taxon>
    </lineage>
</organism>
<evidence type="ECO:0000313" key="2">
    <source>
        <dbReference type="EMBL" id="MFD1095887.1"/>
    </source>
</evidence>
<keyword evidence="1" id="KW-0472">Membrane</keyword>
<keyword evidence="1" id="KW-0812">Transmembrane</keyword>
<evidence type="ECO:0000313" key="3">
    <source>
        <dbReference type="Proteomes" id="UP001597131"/>
    </source>
</evidence>
<dbReference type="EMBL" id="JBHTLI010000001">
    <property type="protein sequence ID" value="MFD1095887.1"/>
    <property type="molecule type" value="Genomic_DNA"/>
</dbReference>
<keyword evidence="1" id="KW-1133">Transmembrane helix</keyword>
<reference evidence="3" key="1">
    <citation type="journal article" date="2019" name="Int. J. Syst. Evol. Microbiol.">
        <title>The Global Catalogue of Microorganisms (GCM) 10K type strain sequencing project: providing services to taxonomists for standard genome sequencing and annotation.</title>
        <authorList>
            <consortium name="The Broad Institute Genomics Platform"/>
            <consortium name="The Broad Institute Genome Sequencing Center for Infectious Disease"/>
            <person name="Wu L."/>
            <person name="Ma J."/>
        </authorList>
    </citation>
    <scope>NUCLEOTIDE SEQUENCE [LARGE SCALE GENOMIC DNA]</scope>
    <source>
        <strain evidence="3">CCUG 64793</strain>
    </source>
</reference>
<protein>
    <submittedName>
        <fullName evidence="2">Uncharacterized protein</fullName>
    </submittedName>
</protein>
<feature type="transmembrane region" description="Helical" evidence="1">
    <location>
        <begin position="27"/>
        <end position="47"/>
    </location>
</feature>
<comment type="caution">
    <text evidence="2">The sequence shown here is derived from an EMBL/GenBank/DDBJ whole genome shotgun (WGS) entry which is preliminary data.</text>
</comment>
<evidence type="ECO:0000256" key="1">
    <source>
        <dbReference type="SAM" id="Phobius"/>
    </source>
</evidence>
<gene>
    <name evidence="2" type="ORF">ACFQ3Q_09010</name>
</gene>